<dbReference type="eggNOG" id="KOG1339">
    <property type="taxonomic scope" value="Eukaryota"/>
</dbReference>
<protein>
    <submittedName>
        <fullName evidence="2">Basic 7S globulin, putative</fullName>
    </submittedName>
</protein>
<dbReference type="InParanoid" id="A0A061EME6"/>
<dbReference type="Pfam" id="PF14541">
    <property type="entry name" value="TAXi_C"/>
    <property type="match status" value="2"/>
</dbReference>
<dbReference type="GO" id="GO:0004190">
    <property type="term" value="F:aspartic-type endopeptidase activity"/>
    <property type="evidence" value="ECO:0007669"/>
    <property type="project" value="InterPro"/>
</dbReference>
<gene>
    <name evidence="2" type="ORF">TCM_020530</name>
</gene>
<dbReference type="HOGENOM" id="CLU_576729_0_0_1"/>
<organism evidence="2 3">
    <name type="scientific">Theobroma cacao</name>
    <name type="common">Cacao</name>
    <name type="synonym">Cocoa</name>
    <dbReference type="NCBI Taxonomy" id="3641"/>
    <lineage>
        <taxon>Eukaryota</taxon>
        <taxon>Viridiplantae</taxon>
        <taxon>Streptophyta</taxon>
        <taxon>Embryophyta</taxon>
        <taxon>Tracheophyta</taxon>
        <taxon>Spermatophyta</taxon>
        <taxon>Magnoliopsida</taxon>
        <taxon>eudicotyledons</taxon>
        <taxon>Gunneridae</taxon>
        <taxon>Pentapetalae</taxon>
        <taxon>rosids</taxon>
        <taxon>malvids</taxon>
        <taxon>Malvales</taxon>
        <taxon>Malvaceae</taxon>
        <taxon>Byttnerioideae</taxon>
        <taxon>Theobroma</taxon>
    </lineage>
</organism>
<feature type="domain" description="Xylanase inhibitor C-terminal" evidence="1">
    <location>
        <begin position="298"/>
        <end position="455"/>
    </location>
</feature>
<dbReference type="Gene3D" id="2.40.70.10">
    <property type="entry name" value="Acid Proteases"/>
    <property type="match status" value="2"/>
</dbReference>
<dbReference type="STRING" id="3641.A0A061EME6"/>
<evidence type="ECO:0000259" key="1">
    <source>
        <dbReference type="Pfam" id="PF14541"/>
    </source>
</evidence>
<keyword evidence="3" id="KW-1185">Reference proteome</keyword>
<dbReference type="Proteomes" id="UP000026915">
    <property type="component" value="Chromosome 4"/>
</dbReference>
<feature type="domain" description="Xylanase inhibitor C-terminal" evidence="1">
    <location>
        <begin position="74"/>
        <end position="163"/>
    </location>
</feature>
<sequence>MAKPQLVFANLNKIYFSRAPSSLFKSLPQGISGLAALSRAPIAFSSQFTPPYIGITKKLCNLFAWWKQKSNSQEYHVGLKCISINGRETNFQPNAFSFDSYGNGGVKLSTVVPHTTLRSDVYKNFMEDFKCHTEGIPRAKNARSFLSGMCPPADNIVMKNGQYRCTVTTVNFVSKSCALAKLSYGNVILFWTNGKNPTGNTNLNKIYFSCAPISLFKSLPQGVCGLAALSRVPLALSSQLTSPYLGLTKKFAICLPSGNKDSRVTFFGDGPCYFLPTQFDPTKFLSYTPLLKKSNSVEYYVGLKGISINGKESKFQPNAIAFNSYGNGGVKLSTVAPYTILRSDVYKIVLKDFSRATKGIPRVKNASPFGLCLKASAMEWSRVGLLAPTIELEFGNGVKWRIFEANSMKQVGGDVACLAFFNGGKTAKEAVVIGSYQMQNNFLQFDLAGSRLGFSSSLYSYRTSCAKFNFTSAV</sequence>
<proteinExistence type="predicted"/>
<dbReference type="PANTHER" id="PTHR47965:SF63">
    <property type="entry name" value="OS01G0937200 PROTEIN"/>
    <property type="match status" value="1"/>
</dbReference>
<dbReference type="FunCoup" id="A0A061EME6">
    <property type="interactions" value="51"/>
</dbReference>
<dbReference type="GO" id="GO:0006508">
    <property type="term" value="P:proteolysis"/>
    <property type="evidence" value="ECO:0007669"/>
    <property type="project" value="InterPro"/>
</dbReference>
<dbReference type="SUPFAM" id="SSF50630">
    <property type="entry name" value="Acid proteases"/>
    <property type="match status" value="2"/>
</dbReference>
<dbReference type="InterPro" id="IPR001461">
    <property type="entry name" value="Aspartic_peptidase_A1"/>
</dbReference>
<name>A0A061EME6_THECC</name>
<dbReference type="EMBL" id="CM001882">
    <property type="protein sequence ID" value="EOY05557.1"/>
    <property type="molecule type" value="Genomic_DNA"/>
</dbReference>
<reference evidence="2 3" key="1">
    <citation type="journal article" date="2013" name="Genome Biol.">
        <title>The genome sequence of the most widely cultivated cacao type and its use to identify candidate genes regulating pod color.</title>
        <authorList>
            <person name="Motamayor J.C."/>
            <person name="Mockaitis K."/>
            <person name="Schmutz J."/>
            <person name="Haiminen N."/>
            <person name="Iii D.L."/>
            <person name="Cornejo O."/>
            <person name="Findley S.D."/>
            <person name="Zheng P."/>
            <person name="Utro F."/>
            <person name="Royaert S."/>
            <person name="Saski C."/>
            <person name="Jenkins J."/>
            <person name="Podicheti R."/>
            <person name="Zhao M."/>
            <person name="Scheffler B.E."/>
            <person name="Stack J.C."/>
            <person name="Feltus F.A."/>
            <person name="Mustiga G.M."/>
            <person name="Amores F."/>
            <person name="Phillips W."/>
            <person name="Marelli J.P."/>
            <person name="May G.D."/>
            <person name="Shapiro H."/>
            <person name="Ma J."/>
            <person name="Bustamante C.D."/>
            <person name="Schnell R.J."/>
            <person name="Main D."/>
            <person name="Gilbert D."/>
            <person name="Parida L."/>
            <person name="Kuhn D.N."/>
        </authorList>
    </citation>
    <scope>NUCLEOTIDE SEQUENCE [LARGE SCALE GENOMIC DNA]</scope>
    <source>
        <strain evidence="3">cv. Matina 1-6</strain>
    </source>
</reference>
<accession>A0A061EME6</accession>
<evidence type="ECO:0000313" key="2">
    <source>
        <dbReference type="EMBL" id="EOY05557.1"/>
    </source>
</evidence>
<dbReference type="Gramene" id="EOY05557">
    <property type="protein sequence ID" value="EOY05557"/>
    <property type="gene ID" value="TCM_020530"/>
</dbReference>
<dbReference type="AlphaFoldDB" id="A0A061EME6"/>
<evidence type="ECO:0000313" key="3">
    <source>
        <dbReference type="Proteomes" id="UP000026915"/>
    </source>
</evidence>
<dbReference type="PANTHER" id="PTHR47965">
    <property type="entry name" value="ASPARTYL PROTEASE-RELATED"/>
    <property type="match status" value="1"/>
</dbReference>
<dbReference type="InterPro" id="IPR021109">
    <property type="entry name" value="Peptidase_aspartic_dom_sf"/>
</dbReference>
<dbReference type="OMA" id="QMEDHAL"/>
<dbReference type="InterPro" id="IPR032799">
    <property type="entry name" value="TAXi_C"/>
</dbReference>